<evidence type="ECO:0000256" key="5">
    <source>
        <dbReference type="HAMAP-Rule" id="MF_00902"/>
    </source>
</evidence>
<dbReference type="STRING" id="1860102.ACCAA_720048"/>
<dbReference type="GO" id="GO:0009977">
    <property type="term" value="F:proton motive force dependent protein transmembrane transporter activity"/>
    <property type="evidence" value="ECO:0007669"/>
    <property type="project" value="TreeGrafter"/>
</dbReference>
<dbReference type="EMBL" id="FLQX01000152">
    <property type="protein sequence ID" value="SBT09585.1"/>
    <property type="molecule type" value="Genomic_DNA"/>
</dbReference>
<dbReference type="Proteomes" id="UP000199169">
    <property type="component" value="Unassembled WGS sequence"/>
</dbReference>
<feature type="transmembrane region" description="Helical" evidence="5">
    <location>
        <begin position="19"/>
        <end position="37"/>
    </location>
</feature>
<dbReference type="GO" id="GO:0065002">
    <property type="term" value="P:intracellular protein transmembrane transport"/>
    <property type="evidence" value="ECO:0007669"/>
    <property type="project" value="TreeGrafter"/>
</dbReference>
<protein>
    <recommendedName>
        <fullName evidence="5">Sec-independent protein translocase protein TatC</fullName>
    </recommendedName>
</protein>
<keyword evidence="7" id="KW-1185">Reference proteome</keyword>
<feature type="transmembrane region" description="Helical" evidence="5">
    <location>
        <begin position="106"/>
        <end position="133"/>
    </location>
</feature>
<dbReference type="PANTHER" id="PTHR30371:SF0">
    <property type="entry name" value="SEC-INDEPENDENT PROTEIN TRANSLOCASE PROTEIN TATC, CHLOROPLASTIC-RELATED"/>
    <property type="match status" value="1"/>
</dbReference>
<name>A0A1A8XX95_9PROT</name>
<dbReference type="PRINTS" id="PR01840">
    <property type="entry name" value="TATCFAMILY"/>
</dbReference>
<dbReference type="NCBIfam" id="TIGR00945">
    <property type="entry name" value="tatC"/>
    <property type="match status" value="1"/>
</dbReference>
<feature type="transmembrane region" description="Helical" evidence="5">
    <location>
        <begin position="73"/>
        <end position="94"/>
    </location>
</feature>
<keyword evidence="5" id="KW-0811">Translocation</keyword>
<evidence type="ECO:0000256" key="1">
    <source>
        <dbReference type="ARBA" id="ARBA00004141"/>
    </source>
</evidence>
<dbReference type="RefSeq" id="WP_186408897.1">
    <property type="nucleotide sequence ID" value="NZ_FLQX01000152.1"/>
</dbReference>
<dbReference type="PANTHER" id="PTHR30371">
    <property type="entry name" value="SEC-INDEPENDENT PROTEIN TRANSLOCASE PROTEIN TATC"/>
    <property type="match status" value="1"/>
</dbReference>
<evidence type="ECO:0000256" key="4">
    <source>
        <dbReference type="ARBA" id="ARBA00023136"/>
    </source>
</evidence>
<keyword evidence="3 5" id="KW-1133">Transmembrane helix</keyword>
<organism evidence="6 7">
    <name type="scientific">Candidatus Accumulibacter aalborgensis</name>
    <dbReference type="NCBI Taxonomy" id="1860102"/>
    <lineage>
        <taxon>Bacteria</taxon>
        <taxon>Pseudomonadati</taxon>
        <taxon>Pseudomonadota</taxon>
        <taxon>Betaproteobacteria</taxon>
        <taxon>Candidatus Accumulibacter</taxon>
    </lineage>
</organism>
<dbReference type="HAMAP" id="MF_00902">
    <property type="entry name" value="TatC"/>
    <property type="match status" value="1"/>
</dbReference>
<dbReference type="GO" id="GO:0043953">
    <property type="term" value="P:protein transport by the Tat complex"/>
    <property type="evidence" value="ECO:0007669"/>
    <property type="project" value="UniProtKB-UniRule"/>
</dbReference>
<keyword evidence="2 5" id="KW-0812">Transmembrane</keyword>
<feature type="transmembrane region" description="Helical" evidence="5">
    <location>
        <begin position="153"/>
        <end position="179"/>
    </location>
</feature>
<evidence type="ECO:0000313" key="7">
    <source>
        <dbReference type="Proteomes" id="UP000199169"/>
    </source>
</evidence>
<keyword evidence="4 5" id="KW-0472">Membrane</keyword>
<dbReference type="GO" id="GO:0033281">
    <property type="term" value="C:TAT protein transport complex"/>
    <property type="evidence" value="ECO:0007669"/>
    <property type="project" value="UniProtKB-UniRule"/>
</dbReference>
<gene>
    <name evidence="5 6" type="primary">tatC</name>
    <name evidence="6" type="ORF">ACCAA_720048</name>
</gene>
<keyword evidence="5" id="KW-1003">Cell membrane</keyword>
<comment type="function">
    <text evidence="5">Part of the twin-arginine translocation (Tat) system that transports large folded proteins containing a characteristic twin-arginine motif in their signal peptide across membranes. Together with TatB, TatC is part of a receptor directly interacting with Tat signal peptides.</text>
</comment>
<dbReference type="Pfam" id="PF00902">
    <property type="entry name" value="TatC"/>
    <property type="match status" value="1"/>
</dbReference>
<sequence>MNLPEDSFLSHLVELRNRLIRALVAIGIVFVCLFPWAKELYALLAQPLLATLPQGGQMIATDVVGVFLVPMKVALMVAFLIALPYVLYQAWAFVAPGLYAHEKRLALPLVAASVLLFFVGMAFAYFLVFPTVFGFMSKVAPEGVAWMTDIEKYLSFVITSFMAFGITFEVPVVVVVLVYVGVVDLAKLREWRPYVIVGAFVVGAIFTPPDVISQLMMAIPLCLLFEAGLFLARFVHRRSATPVAPGDQLAAAAAPTPAADWTPMSSEEMDQAITDLADRQSDDRKPGA</sequence>
<comment type="subcellular location">
    <subcellularLocation>
        <location evidence="5">Cell membrane</location>
        <topology evidence="5">Multi-pass membrane protein</topology>
    </subcellularLocation>
    <subcellularLocation>
        <location evidence="1">Membrane</location>
        <topology evidence="1">Multi-pass membrane protein</topology>
    </subcellularLocation>
</comment>
<evidence type="ECO:0000256" key="3">
    <source>
        <dbReference type="ARBA" id="ARBA00022989"/>
    </source>
</evidence>
<dbReference type="InterPro" id="IPR019820">
    <property type="entry name" value="Sec-indep_translocase_CS"/>
</dbReference>
<feature type="transmembrane region" description="Helical" evidence="5">
    <location>
        <begin position="215"/>
        <end position="235"/>
    </location>
</feature>
<evidence type="ECO:0000313" key="6">
    <source>
        <dbReference type="EMBL" id="SBT09585.1"/>
    </source>
</evidence>
<reference evidence="6 7" key="1">
    <citation type="submission" date="2016-06" db="EMBL/GenBank/DDBJ databases">
        <authorList>
            <person name="Kjaerup R.B."/>
            <person name="Dalgaard T.S."/>
            <person name="Juul-Madsen H.R."/>
        </authorList>
    </citation>
    <scope>NUCLEOTIDE SEQUENCE [LARGE SCALE GENOMIC DNA]</scope>
    <source>
        <strain evidence="6">3</strain>
    </source>
</reference>
<feature type="transmembrane region" description="Helical" evidence="5">
    <location>
        <begin position="191"/>
        <end position="209"/>
    </location>
</feature>
<dbReference type="InterPro" id="IPR002033">
    <property type="entry name" value="TatC"/>
</dbReference>
<accession>A0A1A8XX95</accession>
<dbReference type="AlphaFoldDB" id="A0A1A8XX95"/>
<keyword evidence="5" id="KW-0813">Transport</keyword>
<comment type="subunit">
    <text evidence="5">The Tat system comprises two distinct complexes: a TatABC complex, containing multiple copies of TatA, TatB and TatC subunits, and a separate TatA complex, containing only TatA subunits. Substrates initially bind to the TatABC complex, which probably triggers association of the separate TatA complex to form the active translocon.</text>
</comment>
<evidence type="ECO:0000256" key="2">
    <source>
        <dbReference type="ARBA" id="ARBA00022692"/>
    </source>
</evidence>
<keyword evidence="5" id="KW-0653">Protein transport</keyword>
<dbReference type="PROSITE" id="PS01218">
    <property type="entry name" value="TATC"/>
    <property type="match status" value="1"/>
</dbReference>
<comment type="similarity">
    <text evidence="5">Belongs to the TatC family.</text>
</comment>
<proteinExistence type="inferred from homology"/>